<dbReference type="OrthoDB" id="1938146at2759"/>
<dbReference type="GO" id="GO:0009535">
    <property type="term" value="C:chloroplast thylakoid membrane"/>
    <property type="evidence" value="ECO:0007669"/>
    <property type="project" value="TreeGrafter"/>
</dbReference>
<keyword evidence="3" id="KW-1185">Reference proteome</keyword>
<reference evidence="4" key="1">
    <citation type="submission" date="2025-08" db="UniProtKB">
        <authorList>
            <consortium name="RefSeq"/>
        </authorList>
    </citation>
    <scope>IDENTIFICATION</scope>
</reference>
<protein>
    <submittedName>
        <fullName evidence="4">Uncharacterized protein LOC105057119</fullName>
    </submittedName>
</protein>
<organism evidence="3 4">
    <name type="scientific">Elaeis guineensis var. tenera</name>
    <name type="common">Oil palm</name>
    <dbReference type="NCBI Taxonomy" id="51953"/>
    <lineage>
        <taxon>Eukaryota</taxon>
        <taxon>Viridiplantae</taxon>
        <taxon>Streptophyta</taxon>
        <taxon>Embryophyta</taxon>
        <taxon>Tracheophyta</taxon>
        <taxon>Spermatophyta</taxon>
        <taxon>Magnoliopsida</taxon>
        <taxon>Liliopsida</taxon>
        <taxon>Arecaceae</taxon>
        <taxon>Arecoideae</taxon>
        <taxon>Cocoseae</taxon>
        <taxon>Elaeidinae</taxon>
        <taxon>Elaeis</taxon>
    </lineage>
</organism>
<dbReference type="FunCoup" id="A0A6I9S5F4">
    <property type="interactions" value="570"/>
</dbReference>
<feature type="compositionally biased region" description="Polar residues" evidence="1">
    <location>
        <begin position="102"/>
        <end position="115"/>
    </location>
</feature>
<evidence type="ECO:0000313" key="4">
    <source>
        <dbReference type="RefSeq" id="XP_010937894.1"/>
    </source>
</evidence>
<name>A0A6I9S5F4_ELAGV</name>
<dbReference type="InParanoid" id="A0A6I9S5F4"/>
<evidence type="ECO:0000256" key="2">
    <source>
        <dbReference type="SAM" id="Phobius"/>
    </source>
</evidence>
<dbReference type="Proteomes" id="UP000504607">
    <property type="component" value="Chromosome 14"/>
</dbReference>
<dbReference type="AlphaFoldDB" id="A0A6I9S5F4"/>
<dbReference type="PANTHER" id="PTHR37233">
    <property type="entry name" value="TRANSMEMBRANE PROTEIN"/>
    <property type="match status" value="1"/>
</dbReference>
<feature type="region of interest" description="Disordered" evidence="1">
    <location>
        <begin position="102"/>
        <end position="129"/>
    </location>
</feature>
<accession>A0A6I9S5F4</accession>
<dbReference type="PANTHER" id="PTHR37233:SF2">
    <property type="entry name" value="TRANSMEMBRANE PROTEIN"/>
    <property type="match status" value="1"/>
</dbReference>
<gene>
    <name evidence="4" type="primary">LOC105057119</name>
</gene>
<evidence type="ECO:0000256" key="1">
    <source>
        <dbReference type="SAM" id="MobiDB-lite"/>
    </source>
</evidence>
<evidence type="ECO:0000313" key="3">
    <source>
        <dbReference type="Proteomes" id="UP000504607"/>
    </source>
</evidence>
<keyword evidence="2" id="KW-1133">Transmembrane helix</keyword>
<keyword evidence="2" id="KW-0812">Transmembrane</keyword>
<dbReference type="RefSeq" id="XP_010937894.1">
    <property type="nucleotide sequence ID" value="XM_010939592.2"/>
</dbReference>
<proteinExistence type="predicted"/>
<keyword evidence="2" id="KW-0472">Membrane</keyword>
<dbReference type="KEGG" id="egu:105057119"/>
<sequence>MMAITMNSSLDFGTAVRIQSVPGSSATCNQNSLWVQRPNWKVNFVEIPLRLWLGPRRYKNDVRWSKIPSATDSNEAAAEPNIADSTSTETTVANDQLSSSNVQIDVNGSGQTSPKVQEPAPKRSPLTAREKLRAARVLSKYAESQPSKPKPGSRVLDALRESDKGKKRFGLPEAPTDLLDDSKRGLPKQGLTFDLPGGTDLFIIVFSFIFISTVMFATTYIVWKSGAIHFNEY</sequence>
<feature type="transmembrane region" description="Helical" evidence="2">
    <location>
        <begin position="201"/>
        <end position="223"/>
    </location>
</feature>
<dbReference type="GeneID" id="105057119"/>